<dbReference type="UniPathway" id="UPA00588">
    <property type="reaction ID" value="UER00649"/>
</dbReference>
<evidence type="ECO:0000256" key="4">
    <source>
        <dbReference type="ARBA" id="ARBA00022777"/>
    </source>
</evidence>
<comment type="domain">
    <text evidence="6">Consists of three domains, a large central CORE domain and two small peripheral domains, NMPbind and LID, which undergo movements during catalysis. The LID domain closes over the site of phosphoryl transfer upon ATP binding. Assembling and dissambling the active center during each catalytic cycle provides an effective means to prevent ATP hydrolysis. Some bacteria have evolved a zinc-coordinating structure that stabilizes the LID domain.</text>
</comment>
<dbReference type="Pfam" id="PF05191">
    <property type="entry name" value="ADK_lid"/>
    <property type="match status" value="1"/>
</dbReference>
<dbReference type="AlphaFoldDB" id="A0A1F4T5K5"/>
<feature type="binding site" evidence="6">
    <location>
        <position position="92"/>
    </location>
    <ligand>
        <name>AMP</name>
        <dbReference type="ChEBI" id="CHEBI:456215"/>
    </ligand>
</feature>
<accession>A0A1F4T5K5</accession>
<dbReference type="PRINTS" id="PR00094">
    <property type="entry name" value="ADENYLTKNASE"/>
</dbReference>
<comment type="pathway">
    <text evidence="6">Purine metabolism; AMP biosynthesis via salvage pathway; AMP from ADP: step 1/1.</text>
</comment>
<dbReference type="InterPro" id="IPR007862">
    <property type="entry name" value="Adenylate_kinase_lid-dom"/>
</dbReference>
<keyword evidence="5 6" id="KW-0067">ATP-binding</keyword>
<sequence length="218" mass="24113">MILVLLGPPGSGKGTQAKLIAEAKKLPHISLGDLLREEVRIESEIGKRAKEFMDAGKLVPDELTIELAKKRVSRPDCQVGFIMDGFPRSPIQAEAFDKMLKELNRSIDFVLYFKISEEEVVSRLSGRRSCKDCGAVYHLENSPPKTAGKCDACGGELILRKDDDPGVIRTRFEVYDKSTKPLIDYYGKTGKMVEIDASLPIDKAFNNVLKILANATAL</sequence>
<feature type="binding site" evidence="6">
    <location>
        <position position="199"/>
    </location>
    <ligand>
        <name>ATP</name>
        <dbReference type="ChEBI" id="CHEBI:30616"/>
    </ligand>
</feature>
<evidence type="ECO:0000313" key="11">
    <source>
        <dbReference type="Proteomes" id="UP000178602"/>
    </source>
</evidence>
<dbReference type="NCBIfam" id="NF001381">
    <property type="entry name" value="PRK00279.1-3"/>
    <property type="match status" value="1"/>
</dbReference>
<feature type="region of interest" description="NMP" evidence="6">
    <location>
        <begin position="30"/>
        <end position="59"/>
    </location>
</feature>
<dbReference type="SUPFAM" id="SSF52540">
    <property type="entry name" value="P-loop containing nucleoside triphosphate hydrolases"/>
    <property type="match status" value="1"/>
</dbReference>
<dbReference type="GO" id="GO:0008270">
    <property type="term" value="F:zinc ion binding"/>
    <property type="evidence" value="ECO:0007669"/>
    <property type="project" value="UniProtKB-UniRule"/>
</dbReference>
<evidence type="ECO:0000256" key="6">
    <source>
        <dbReference type="HAMAP-Rule" id="MF_00235"/>
    </source>
</evidence>
<feature type="binding site" evidence="6">
    <location>
        <position position="150"/>
    </location>
    <ligand>
        <name>Zn(2+)</name>
        <dbReference type="ChEBI" id="CHEBI:29105"/>
        <note>structural</note>
    </ligand>
</feature>
<feature type="binding site" evidence="6">
    <location>
        <position position="153"/>
    </location>
    <ligand>
        <name>Zn(2+)</name>
        <dbReference type="ChEBI" id="CHEBI:29105"/>
        <note>structural</note>
    </ligand>
</feature>
<dbReference type="CDD" id="cd01428">
    <property type="entry name" value="ADK"/>
    <property type="match status" value="1"/>
</dbReference>
<feature type="binding site" evidence="6">
    <location>
        <position position="36"/>
    </location>
    <ligand>
        <name>AMP</name>
        <dbReference type="ChEBI" id="CHEBI:456215"/>
    </ligand>
</feature>
<keyword evidence="2 6" id="KW-0545">Nucleotide biosynthesis</keyword>
<dbReference type="GO" id="GO:0005737">
    <property type="term" value="C:cytoplasm"/>
    <property type="evidence" value="ECO:0007669"/>
    <property type="project" value="UniProtKB-SubCell"/>
</dbReference>
<comment type="subunit">
    <text evidence="6 8">Monomer.</text>
</comment>
<feature type="binding site" evidence="6">
    <location>
        <position position="133"/>
    </location>
    <ligand>
        <name>Zn(2+)</name>
        <dbReference type="ChEBI" id="CHEBI:29105"/>
        <note>structural</note>
    </ligand>
</feature>
<dbReference type="EMBL" id="MEUG01000001">
    <property type="protein sequence ID" value="OGC27988.1"/>
    <property type="molecule type" value="Genomic_DNA"/>
</dbReference>
<dbReference type="Gene3D" id="3.40.50.300">
    <property type="entry name" value="P-loop containing nucleotide triphosphate hydrolases"/>
    <property type="match status" value="1"/>
</dbReference>
<feature type="binding site" evidence="6">
    <location>
        <position position="130"/>
    </location>
    <ligand>
        <name>Zn(2+)</name>
        <dbReference type="ChEBI" id="CHEBI:29105"/>
        <note>structural</note>
    </ligand>
</feature>
<keyword evidence="4 6" id="KW-0418">Kinase</keyword>
<evidence type="ECO:0000259" key="9">
    <source>
        <dbReference type="Pfam" id="PF05191"/>
    </source>
</evidence>
<dbReference type="GO" id="GO:0005524">
    <property type="term" value="F:ATP binding"/>
    <property type="evidence" value="ECO:0007669"/>
    <property type="project" value="UniProtKB-UniRule"/>
</dbReference>
<keyword evidence="6" id="KW-0862">Zinc</keyword>
<feature type="binding site" evidence="6">
    <location>
        <position position="171"/>
    </location>
    <ligand>
        <name>AMP</name>
        <dbReference type="ChEBI" id="CHEBI:456215"/>
    </ligand>
</feature>
<dbReference type="Proteomes" id="UP000178602">
    <property type="component" value="Unassembled WGS sequence"/>
</dbReference>
<keyword evidence="3 6" id="KW-0547">Nucleotide-binding</keyword>
<dbReference type="GO" id="GO:0044209">
    <property type="term" value="P:AMP salvage"/>
    <property type="evidence" value="ECO:0007669"/>
    <property type="project" value="UniProtKB-UniRule"/>
</dbReference>
<gene>
    <name evidence="6" type="primary">adk</name>
    <name evidence="10" type="ORF">A3K49_03185</name>
</gene>
<dbReference type="InterPro" id="IPR027417">
    <property type="entry name" value="P-loop_NTPase"/>
</dbReference>
<name>A0A1F4T5K5_UNCSA</name>
<dbReference type="EC" id="2.7.4.3" evidence="6 8"/>
<dbReference type="HAMAP" id="MF_00235">
    <property type="entry name" value="Adenylate_kinase_Adk"/>
    <property type="match status" value="1"/>
</dbReference>
<comment type="caution">
    <text evidence="10">The sequence shown here is derived from an EMBL/GenBank/DDBJ whole genome shotgun (WGS) entry which is preliminary data.</text>
</comment>
<keyword evidence="6" id="KW-0479">Metal-binding</keyword>
<keyword evidence="1 6" id="KW-0808">Transferase</keyword>
<feature type="binding site" evidence="6">
    <location>
        <begin position="10"/>
        <end position="15"/>
    </location>
    <ligand>
        <name>ATP</name>
        <dbReference type="ChEBI" id="CHEBI:30616"/>
    </ligand>
</feature>
<dbReference type="PROSITE" id="PS00113">
    <property type="entry name" value="ADENYLATE_KINASE"/>
    <property type="match status" value="1"/>
</dbReference>
<evidence type="ECO:0000256" key="2">
    <source>
        <dbReference type="ARBA" id="ARBA00022727"/>
    </source>
</evidence>
<dbReference type="NCBIfam" id="NF011100">
    <property type="entry name" value="PRK14527.1"/>
    <property type="match status" value="1"/>
</dbReference>
<dbReference type="NCBIfam" id="TIGR01351">
    <property type="entry name" value="adk"/>
    <property type="match status" value="1"/>
</dbReference>
<evidence type="ECO:0000256" key="5">
    <source>
        <dbReference type="ARBA" id="ARBA00022840"/>
    </source>
</evidence>
<evidence type="ECO:0000256" key="1">
    <source>
        <dbReference type="ARBA" id="ARBA00022679"/>
    </source>
</evidence>
<feature type="domain" description="Adenylate kinase active site lid" evidence="9">
    <location>
        <begin position="127"/>
        <end position="162"/>
    </location>
</feature>
<comment type="function">
    <text evidence="6">Catalyzes the reversible transfer of the terminal phosphate group between ATP and AMP. Plays an important role in cellular energy homeostasis and in adenine nucleotide metabolism.</text>
</comment>
<dbReference type="InterPro" id="IPR006259">
    <property type="entry name" value="Adenyl_kin_sub"/>
</dbReference>
<reference evidence="10 11" key="1">
    <citation type="journal article" date="2016" name="Nat. Commun.">
        <title>Thousands of microbial genomes shed light on interconnected biogeochemical processes in an aquifer system.</title>
        <authorList>
            <person name="Anantharaman K."/>
            <person name="Brown C.T."/>
            <person name="Hug L.A."/>
            <person name="Sharon I."/>
            <person name="Castelle C.J."/>
            <person name="Probst A.J."/>
            <person name="Thomas B.C."/>
            <person name="Singh A."/>
            <person name="Wilkins M.J."/>
            <person name="Karaoz U."/>
            <person name="Brodie E.L."/>
            <person name="Williams K.H."/>
            <person name="Hubbard S.S."/>
            <person name="Banfield J.F."/>
        </authorList>
    </citation>
    <scope>NUCLEOTIDE SEQUENCE [LARGE SCALE GENOMIC DNA]</scope>
</reference>
<comment type="similarity">
    <text evidence="6 7">Belongs to the adenylate kinase family.</text>
</comment>
<dbReference type="Pfam" id="PF00406">
    <property type="entry name" value="ADK"/>
    <property type="match status" value="1"/>
</dbReference>
<organism evidence="10 11">
    <name type="scientific">candidate division WOR-1 bacterium RIFOXYC12_FULL_54_18</name>
    <dbReference type="NCBI Taxonomy" id="1802584"/>
    <lineage>
        <taxon>Bacteria</taxon>
        <taxon>Bacillati</taxon>
        <taxon>Saganbacteria</taxon>
    </lineage>
</organism>
<feature type="binding site" evidence="6">
    <location>
        <begin position="136"/>
        <end position="137"/>
    </location>
    <ligand>
        <name>ATP</name>
        <dbReference type="ChEBI" id="CHEBI:30616"/>
    </ligand>
</feature>
<protein>
    <recommendedName>
        <fullName evidence="6 8">Adenylate kinase</fullName>
        <shortName evidence="6">AK</shortName>
        <ecNumber evidence="6 8">2.7.4.3</ecNumber>
    </recommendedName>
    <alternativeName>
        <fullName evidence="6">ATP-AMP transphosphorylase</fullName>
    </alternativeName>
    <alternativeName>
        <fullName evidence="6">ATP:AMP phosphotransferase</fullName>
    </alternativeName>
    <alternativeName>
        <fullName evidence="6">Adenylate monophosphate kinase</fullName>
    </alternativeName>
</protein>
<dbReference type="InterPro" id="IPR033690">
    <property type="entry name" value="Adenylat_kinase_CS"/>
</dbReference>
<dbReference type="GO" id="GO:0004017">
    <property type="term" value="F:AMP kinase activity"/>
    <property type="evidence" value="ECO:0007669"/>
    <property type="project" value="UniProtKB-UniRule"/>
</dbReference>
<evidence type="ECO:0000313" key="10">
    <source>
        <dbReference type="EMBL" id="OGC27988.1"/>
    </source>
</evidence>
<dbReference type="NCBIfam" id="NF001380">
    <property type="entry name" value="PRK00279.1-2"/>
    <property type="match status" value="1"/>
</dbReference>
<dbReference type="InterPro" id="IPR000850">
    <property type="entry name" value="Adenylat/UMP-CMP_kin"/>
</dbReference>
<feature type="binding site" evidence="6">
    <location>
        <begin position="57"/>
        <end position="59"/>
    </location>
    <ligand>
        <name>AMP</name>
        <dbReference type="ChEBI" id="CHEBI:456215"/>
    </ligand>
</feature>
<evidence type="ECO:0000256" key="7">
    <source>
        <dbReference type="RuleBase" id="RU003330"/>
    </source>
</evidence>
<feature type="binding site" evidence="6">
    <location>
        <position position="160"/>
    </location>
    <ligand>
        <name>AMP</name>
        <dbReference type="ChEBI" id="CHEBI:456215"/>
    </ligand>
</feature>
<feature type="region of interest" description="LID" evidence="6">
    <location>
        <begin position="126"/>
        <end position="163"/>
    </location>
</feature>
<comment type="caution">
    <text evidence="6">Lacks conserved residue(s) required for the propagation of feature annotation.</text>
</comment>
<dbReference type="FunFam" id="3.40.50.300:FF:000106">
    <property type="entry name" value="Adenylate kinase mitochondrial"/>
    <property type="match status" value="1"/>
</dbReference>
<keyword evidence="6" id="KW-0963">Cytoplasm</keyword>
<evidence type="ECO:0000256" key="3">
    <source>
        <dbReference type="ARBA" id="ARBA00022741"/>
    </source>
</evidence>
<feature type="binding site" evidence="6">
    <location>
        <begin position="85"/>
        <end position="88"/>
    </location>
    <ligand>
        <name>AMP</name>
        <dbReference type="ChEBI" id="CHEBI:456215"/>
    </ligand>
</feature>
<dbReference type="PANTHER" id="PTHR23359">
    <property type="entry name" value="NUCLEOTIDE KINASE"/>
    <property type="match status" value="1"/>
</dbReference>
<feature type="binding site" evidence="6">
    <location>
        <position position="127"/>
    </location>
    <ligand>
        <name>ATP</name>
        <dbReference type="ChEBI" id="CHEBI:30616"/>
    </ligand>
</feature>
<evidence type="ECO:0000256" key="8">
    <source>
        <dbReference type="RuleBase" id="RU003331"/>
    </source>
</evidence>
<comment type="subcellular location">
    <subcellularLocation>
        <location evidence="6 8">Cytoplasm</location>
    </subcellularLocation>
</comment>
<comment type="catalytic activity">
    <reaction evidence="6 8">
        <text>AMP + ATP = 2 ADP</text>
        <dbReference type="Rhea" id="RHEA:12973"/>
        <dbReference type="ChEBI" id="CHEBI:30616"/>
        <dbReference type="ChEBI" id="CHEBI:456215"/>
        <dbReference type="ChEBI" id="CHEBI:456216"/>
        <dbReference type="EC" id="2.7.4.3"/>
    </reaction>
</comment>
<proteinExistence type="inferred from homology"/>